<dbReference type="PANTHER" id="PTHR24409:SF295">
    <property type="entry name" value="AZ2-RELATED"/>
    <property type="match status" value="1"/>
</dbReference>
<dbReference type="SMART" id="SM00355">
    <property type="entry name" value="ZnF_C2H2"/>
    <property type="match status" value="7"/>
</dbReference>
<dbReference type="Pfam" id="PF00096">
    <property type="entry name" value="zf-C2H2"/>
    <property type="match status" value="3"/>
</dbReference>
<dbReference type="KEGG" id="pbar:105432432"/>
<feature type="domain" description="C2H2-type" evidence="10">
    <location>
        <begin position="442"/>
        <end position="469"/>
    </location>
</feature>
<dbReference type="PROSITE" id="PS00028">
    <property type="entry name" value="ZINC_FINGER_C2H2_1"/>
    <property type="match status" value="7"/>
</dbReference>
<dbReference type="RefSeq" id="XP_011645542.1">
    <property type="nucleotide sequence ID" value="XM_011647240.2"/>
</dbReference>
<dbReference type="Pfam" id="PF05485">
    <property type="entry name" value="THAP"/>
    <property type="match status" value="1"/>
</dbReference>
<dbReference type="FunFam" id="3.30.160.60:FF:000145">
    <property type="entry name" value="Zinc finger protein 574"/>
    <property type="match status" value="1"/>
</dbReference>
<accession>A0A6I9WQR6</accession>
<evidence type="ECO:0000313" key="12">
    <source>
        <dbReference type="Proteomes" id="UP000504615"/>
    </source>
</evidence>
<dbReference type="Gene3D" id="3.30.160.60">
    <property type="entry name" value="Classic Zinc Finger"/>
    <property type="match status" value="3"/>
</dbReference>
<keyword evidence="6 9" id="KW-0238">DNA-binding</keyword>
<dbReference type="GO" id="GO:0008270">
    <property type="term" value="F:zinc ion binding"/>
    <property type="evidence" value="ECO:0007669"/>
    <property type="project" value="UniProtKB-KW"/>
</dbReference>
<feature type="domain" description="C2H2-type" evidence="10">
    <location>
        <begin position="469"/>
        <end position="494"/>
    </location>
</feature>
<keyword evidence="2" id="KW-0479">Metal-binding</keyword>
<dbReference type="PANTHER" id="PTHR24409">
    <property type="entry name" value="ZINC FINGER PROTEIN 142"/>
    <property type="match status" value="1"/>
</dbReference>
<keyword evidence="5" id="KW-0862">Zinc</keyword>
<keyword evidence="4 8" id="KW-0863">Zinc-finger</keyword>
<evidence type="ECO:0000313" key="13">
    <source>
        <dbReference type="RefSeq" id="XP_011645542.1"/>
    </source>
</evidence>
<dbReference type="InterPro" id="IPR036236">
    <property type="entry name" value="Znf_C2H2_sf"/>
</dbReference>
<dbReference type="SMART" id="SM00692">
    <property type="entry name" value="DM3"/>
    <property type="match status" value="1"/>
</dbReference>
<dbReference type="InterPro" id="IPR013087">
    <property type="entry name" value="Znf_C2H2_type"/>
</dbReference>
<feature type="domain" description="C2H2-type" evidence="10">
    <location>
        <begin position="303"/>
        <end position="327"/>
    </location>
</feature>
<dbReference type="PROSITE" id="PS50157">
    <property type="entry name" value="ZINC_FINGER_C2H2_2"/>
    <property type="match status" value="7"/>
</dbReference>
<organism evidence="12 13">
    <name type="scientific">Pogonomyrmex barbatus</name>
    <name type="common">red harvester ant</name>
    <dbReference type="NCBI Taxonomy" id="144034"/>
    <lineage>
        <taxon>Eukaryota</taxon>
        <taxon>Metazoa</taxon>
        <taxon>Ecdysozoa</taxon>
        <taxon>Arthropoda</taxon>
        <taxon>Hexapoda</taxon>
        <taxon>Insecta</taxon>
        <taxon>Pterygota</taxon>
        <taxon>Neoptera</taxon>
        <taxon>Endopterygota</taxon>
        <taxon>Hymenoptera</taxon>
        <taxon>Apocrita</taxon>
        <taxon>Aculeata</taxon>
        <taxon>Formicoidea</taxon>
        <taxon>Formicidae</taxon>
        <taxon>Myrmicinae</taxon>
        <taxon>Pogonomyrmex</taxon>
    </lineage>
</organism>
<reference evidence="13" key="1">
    <citation type="submission" date="2025-08" db="UniProtKB">
        <authorList>
            <consortium name="RefSeq"/>
        </authorList>
    </citation>
    <scope>IDENTIFICATION</scope>
</reference>
<dbReference type="SUPFAM" id="SSF57667">
    <property type="entry name" value="beta-beta-alpha zinc fingers"/>
    <property type="match status" value="4"/>
</dbReference>
<sequence>MITCAVNNCPSTQNTEVDGNPIAFFPFPEDNVKKNQWLRNCDLLTSDKVPLHICELHFEKIYFTSSKDLKSTAVPTIFESLKESKVRNIQTTPLKILPKQKKLDEHSHTLVTPPQSPSIQDNPENLFSGNKAEASTGRVIALNGSTISTSTHDNLQGTKTYRLIIQIDKIRGKPGPKCKKVPLVMLHDMKDTEINKSETERKLRTLRIKKPCIKGNCKLKKCIYNSKLAFQCEMCDKYYFAKKAETNNFSCTKCYKTFPNPQSLYVHIRKHFICDICQTECNSQSTYDKHIRLHVSTDPSFPYKCHQCRKVFDVKDSVKQHCLLEHSKINVQNTILQVTSPSLPSLLPQQNDFFCANCNISFKSDQAYRNHISTHGKKESFTCNIKSEANNIIPVPNPLTGSQIGILQAVKFSCRLCSKEFDNVAEVDLHTRTHLEVSEGDLKCNICYKSFNNNEEFTKHLKHHLSRAYPCPICSKAFINRTTLNIHLKTHSTL</sequence>
<dbReference type="OrthoDB" id="8117402at2759"/>
<evidence type="ECO:0000259" key="10">
    <source>
        <dbReference type="PROSITE" id="PS50157"/>
    </source>
</evidence>
<dbReference type="Pfam" id="PF12874">
    <property type="entry name" value="zf-met"/>
    <property type="match status" value="1"/>
</dbReference>
<evidence type="ECO:0000256" key="8">
    <source>
        <dbReference type="PROSITE-ProRule" id="PRU00042"/>
    </source>
</evidence>
<proteinExistence type="predicted"/>
<keyword evidence="12" id="KW-1185">Reference proteome</keyword>
<keyword evidence="3" id="KW-0677">Repeat</keyword>
<evidence type="ECO:0000256" key="1">
    <source>
        <dbReference type="ARBA" id="ARBA00004123"/>
    </source>
</evidence>
<evidence type="ECO:0000256" key="2">
    <source>
        <dbReference type="ARBA" id="ARBA00022723"/>
    </source>
</evidence>
<dbReference type="GeneID" id="105432432"/>
<evidence type="ECO:0000256" key="4">
    <source>
        <dbReference type="ARBA" id="ARBA00022771"/>
    </source>
</evidence>
<comment type="subcellular location">
    <subcellularLocation>
        <location evidence="1">Nucleus</location>
    </subcellularLocation>
</comment>
<dbReference type="InterPro" id="IPR022755">
    <property type="entry name" value="Znf_C2H2_jaz"/>
</dbReference>
<keyword evidence="7" id="KW-0539">Nucleus</keyword>
<evidence type="ECO:0000256" key="9">
    <source>
        <dbReference type="PROSITE-ProRule" id="PRU00309"/>
    </source>
</evidence>
<evidence type="ECO:0000259" key="11">
    <source>
        <dbReference type="PROSITE" id="PS50950"/>
    </source>
</evidence>
<evidence type="ECO:0000256" key="5">
    <source>
        <dbReference type="ARBA" id="ARBA00022833"/>
    </source>
</evidence>
<protein>
    <submittedName>
        <fullName evidence="13">Zinc finger protein 366-like isoform X1</fullName>
    </submittedName>
</protein>
<evidence type="ECO:0000256" key="7">
    <source>
        <dbReference type="ARBA" id="ARBA00023242"/>
    </source>
</evidence>
<dbReference type="InterPro" id="IPR006612">
    <property type="entry name" value="THAP_Znf"/>
</dbReference>
<dbReference type="SUPFAM" id="SSF57716">
    <property type="entry name" value="Glucocorticoid receptor-like (DNA-binding domain)"/>
    <property type="match status" value="1"/>
</dbReference>
<feature type="domain" description="C2H2-type" evidence="10">
    <location>
        <begin position="272"/>
        <end position="299"/>
    </location>
</feature>
<feature type="domain" description="THAP-type" evidence="11">
    <location>
        <begin position="1"/>
        <end position="78"/>
    </location>
</feature>
<dbReference type="Proteomes" id="UP000504615">
    <property type="component" value="Unplaced"/>
</dbReference>
<feature type="domain" description="C2H2-type" evidence="10">
    <location>
        <begin position="353"/>
        <end position="380"/>
    </location>
</feature>
<dbReference type="GO" id="GO:0000981">
    <property type="term" value="F:DNA-binding transcription factor activity, RNA polymerase II-specific"/>
    <property type="evidence" value="ECO:0007669"/>
    <property type="project" value="TreeGrafter"/>
</dbReference>
<feature type="domain" description="C2H2-type" evidence="10">
    <location>
        <begin position="412"/>
        <end position="434"/>
    </location>
</feature>
<name>A0A6I9WQR6_9HYME</name>
<evidence type="ECO:0000256" key="6">
    <source>
        <dbReference type="ARBA" id="ARBA00023125"/>
    </source>
</evidence>
<dbReference type="SMART" id="SM00980">
    <property type="entry name" value="THAP"/>
    <property type="match status" value="1"/>
</dbReference>
<evidence type="ECO:0000256" key="3">
    <source>
        <dbReference type="ARBA" id="ARBA00022737"/>
    </source>
</evidence>
<gene>
    <name evidence="13" type="primary">LOC105432432</name>
</gene>
<dbReference type="GO" id="GO:0005634">
    <property type="term" value="C:nucleus"/>
    <property type="evidence" value="ECO:0007669"/>
    <property type="project" value="UniProtKB-SubCell"/>
</dbReference>
<feature type="domain" description="C2H2-type" evidence="10">
    <location>
        <begin position="249"/>
        <end position="271"/>
    </location>
</feature>
<dbReference type="Pfam" id="PF12171">
    <property type="entry name" value="zf-C2H2_jaz"/>
    <property type="match status" value="1"/>
</dbReference>
<dbReference type="PROSITE" id="PS50950">
    <property type="entry name" value="ZF_THAP"/>
    <property type="match status" value="1"/>
</dbReference>
<dbReference type="AlphaFoldDB" id="A0A6I9WQR6"/>
<dbReference type="GO" id="GO:0000977">
    <property type="term" value="F:RNA polymerase II transcription regulatory region sequence-specific DNA binding"/>
    <property type="evidence" value="ECO:0007669"/>
    <property type="project" value="TreeGrafter"/>
</dbReference>